<evidence type="ECO:0000313" key="2">
    <source>
        <dbReference type="Proteomes" id="UP001055072"/>
    </source>
</evidence>
<evidence type="ECO:0000313" key="1">
    <source>
        <dbReference type="EMBL" id="KAI0088757.1"/>
    </source>
</evidence>
<dbReference type="EMBL" id="MU274912">
    <property type="protein sequence ID" value="KAI0088757.1"/>
    <property type="molecule type" value="Genomic_DNA"/>
</dbReference>
<gene>
    <name evidence="1" type="ORF">BDY19DRAFT_144380</name>
</gene>
<protein>
    <submittedName>
        <fullName evidence="1">Uncharacterized protein</fullName>
    </submittedName>
</protein>
<keyword evidence="2" id="KW-1185">Reference proteome</keyword>
<name>A0ACB8U2Z8_9APHY</name>
<sequence length="334" mass="36708">MSGYFSSQQFVPAHTSKAFSGTSSGMDEVTDGSESLLQSTPVGTSSRSVLPFSGNSGTTTQLSNAFNPVAGLDVLPPNVILISSDNVFFAVHQHRLISVSFNNFGGLLVPGSKPTRDNPVTLTVPEDSSVVNVVLHCVYDISCDSYHPTFTCLTASLPALKRYGLALSQYLARGTHLFNTVLNYAPLRPIETYTLVASHQLEDLAAAASSYTLHIKLYQIPHNLTDNMGTTYLQRLHQLHALRTAKLKELLDTKLFPHVARPYCSVEQRQVVSRAYHLAGAQVFYDATPAISRPGIEKVMYDLIDAVTCPDCRESLITHVEELITTWMLFKRTI</sequence>
<organism evidence="1 2">
    <name type="scientific">Irpex rosettiformis</name>
    <dbReference type="NCBI Taxonomy" id="378272"/>
    <lineage>
        <taxon>Eukaryota</taxon>
        <taxon>Fungi</taxon>
        <taxon>Dikarya</taxon>
        <taxon>Basidiomycota</taxon>
        <taxon>Agaricomycotina</taxon>
        <taxon>Agaricomycetes</taxon>
        <taxon>Polyporales</taxon>
        <taxon>Irpicaceae</taxon>
        <taxon>Irpex</taxon>
    </lineage>
</organism>
<dbReference type="Proteomes" id="UP001055072">
    <property type="component" value="Unassembled WGS sequence"/>
</dbReference>
<accession>A0ACB8U2Z8</accession>
<proteinExistence type="predicted"/>
<reference evidence="1" key="1">
    <citation type="journal article" date="2021" name="Environ. Microbiol.">
        <title>Gene family expansions and transcriptome signatures uncover fungal adaptations to wood decay.</title>
        <authorList>
            <person name="Hage H."/>
            <person name="Miyauchi S."/>
            <person name="Viragh M."/>
            <person name="Drula E."/>
            <person name="Min B."/>
            <person name="Chaduli D."/>
            <person name="Navarro D."/>
            <person name="Favel A."/>
            <person name="Norest M."/>
            <person name="Lesage-Meessen L."/>
            <person name="Balint B."/>
            <person name="Merenyi Z."/>
            <person name="de Eugenio L."/>
            <person name="Morin E."/>
            <person name="Martinez A.T."/>
            <person name="Baldrian P."/>
            <person name="Stursova M."/>
            <person name="Martinez M.J."/>
            <person name="Novotny C."/>
            <person name="Magnuson J.K."/>
            <person name="Spatafora J.W."/>
            <person name="Maurice S."/>
            <person name="Pangilinan J."/>
            <person name="Andreopoulos W."/>
            <person name="LaButti K."/>
            <person name="Hundley H."/>
            <person name="Na H."/>
            <person name="Kuo A."/>
            <person name="Barry K."/>
            <person name="Lipzen A."/>
            <person name="Henrissat B."/>
            <person name="Riley R."/>
            <person name="Ahrendt S."/>
            <person name="Nagy L.G."/>
            <person name="Grigoriev I.V."/>
            <person name="Martin F."/>
            <person name="Rosso M.N."/>
        </authorList>
    </citation>
    <scope>NUCLEOTIDE SEQUENCE</scope>
    <source>
        <strain evidence="1">CBS 384.51</strain>
    </source>
</reference>
<comment type="caution">
    <text evidence="1">The sequence shown here is derived from an EMBL/GenBank/DDBJ whole genome shotgun (WGS) entry which is preliminary data.</text>
</comment>